<evidence type="ECO:0000256" key="2">
    <source>
        <dbReference type="SAM" id="SignalP"/>
    </source>
</evidence>
<gene>
    <name evidence="3" type="ORF">Cvel_10619</name>
</gene>
<dbReference type="EMBL" id="CDMZ01004946">
    <property type="protein sequence ID" value="CEM51435.1"/>
    <property type="molecule type" value="Genomic_DNA"/>
</dbReference>
<dbReference type="AlphaFoldDB" id="A0A0G4I3B0"/>
<feature type="chain" id="PRO_5005192088" evidence="2">
    <location>
        <begin position="37"/>
        <end position="183"/>
    </location>
</feature>
<name>A0A0G4I3B0_9ALVE</name>
<protein>
    <submittedName>
        <fullName evidence="3">Uncharacterized protein</fullName>
    </submittedName>
</protein>
<feature type="region of interest" description="Disordered" evidence="1">
    <location>
        <begin position="89"/>
        <end position="124"/>
    </location>
</feature>
<feature type="region of interest" description="Disordered" evidence="1">
    <location>
        <begin position="161"/>
        <end position="183"/>
    </location>
</feature>
<accession>A0A0G4I3B0</accession>
<reference evidence="3" key="1">
    <citation type="submission" date="2014-11" db="EMBL/GenBank/DDBJ databases">
        <authorList>
            <person name="Otto D Thomas"/>
            <person name="Naeem Raeece"/>
        </authorList>
    </citation>
    <scope>NUCLEOTIDE SEQUENCE</scope>
</reference>
<evidence type="ECO:0000313" key="3">
    <source>
        <dbReference type="EMBL" id="CEM51435.1"/>
    </source>
</evidence>
<evidence type="ECO:0000256" key="1">
    <source>
        <dbReference type="SAM" id="MobiDB-lite"/>
    </source>
</evidence>
<organism evidence="3">
    <name type="scientific">Chromera velia CCMP2878</name>
    <dbReference type="NCBI Taxonomy" id="1169474"/>
    <lineage>
        <taxon>Eukaryota</taxon>
        <taxon>Sar</taxon>
        <taxon>Alveolata</taxon>
        <taxon>Colpodellida</taxon>
        <taxon>Chromeraceae</taxon>
        <taxon>Chromera</taxon>
    </lineage>
</organism>
<dbReference type="VEuPathDB" id="CryptoDB:Cvel_10619"/>
<keyword evidence="2" id="KW-0732">Signal</keyword>
<feature type="signal peptide" evidence="2">
    <location>
        <begin position="1"/>
        <end position="36"/>
    </location>
</feature>
<proteinExistence type="predicted"/>
<sequence>MDKCGIGKPDGNVTYSFIFKTVFLFSLVNLSPHCSAVRPTNSQALVGGAPNFLQTLMQAMPTHDKCCKQDDGNMYCKLTKSGDTVACPKGFTKQENSTKGSGRQRKGQRQWTNSGASGLLRTPKKRTVPAGFVARFKGRIQHWRTQKVSVLLKQLGGQNGASIPDGVSHHSSHTSAKIGFTPQ</sequence>